<feature type="transmembrane region" description="Helical" evidence="1">
    <location>
        <begin position="416"/>
        <end position="436"/>
    </location>
</feature>
<comment type="caution">
    <text evidence="4">The sequence shown here is derived from an EMBL/GenBank/DDBJ whole genome shotgun (WGS) entry which is preliminary data.</text>
</comment>
<feature type="transmembrane region" description="Helical" evidence="1">
    <location>
        <begin position="633"/>
        <end position="657"/>
    </location>
</feature>
<feature type="transmembrane region" description="Helical" evidence="1">
    <location>
        <begin position="528"/>
        <end position="550"/>
    </location>
</feature>
<keyword evidence="1" id="KW-0472">Membrane</keyword>
<dbReference type="AlphaFoldDB" id="A0A7J7K846"/>
<feature type="domain" description="Nose resistant-to-fluoxetine protein N-terminal" evidence="3">
    <location>
        <begin position="52"/>
        <end position="173"/>
    </location>
</feature>
<evidence type="ECO:0000313" key="5">
    <source>
        <dbReference type="Proteomes" id="UP000593567"/>
    </source>
</evidence>
<accession>A0A7J7K846</accession>
<evidence type="ECO:0000259" key="3">
    <source>
        <dbReference type="SMART" id="SM00703"/>
    </source>
</evidence>
<keyword evidence="1" id="KW-0812">Transmembrane</keyword>
<dbReference type="PANTHER" id="PTHR11161">
    <property type="entry name" value="O-ACYLTRANSFERASE"/>
    <property type="match status" value="1"/>
</dbReference>
<organism evidence="4 5">
    <name type="scientific">Bugula neritina</name>
    <name type="common">Brown bryozoan</name>
    <name type="synonym">Sertularia neritina</name>
    <dbReference type="NCBI Taxonomy" id="10212"/>
    <lineage>
        <taxon>Eukaryota</taxon>
        <taxon>Metazoa</taxon>
        <taxon>Spiralia</taxon>
        <taxon>Lophotrochozoa</taxon>
        <taxon>Bryozoa</taxon>
        <taxon>Gymnolaemata</taxon>
        <taxon>Cheilostomatida</taxon>
        <taxon>Flustrina</taxon>
        <taxon>Buguloidea</taxon>
        <taxon>Bugulidae</taxon>
        <taxon>Bugula</taxon>
    </lineage>
</organism>
<feature type="chain" id="PRO_5029672604" description="Nose resistant-to-fluoxetine protein N-terminal domain-containing protein" evidence="2">
    <location>
        <begin position="21"/>
        <end position="671"/>
    </location>
</feature>
<evidence type="ECO:0000256" key="2">
    <source>
        <dbReference type="SAM" id="SignalP"/>
    </source>
</evidence>
<dbReference type="Pfam" id="PF01757">
    <property type="entry name" value="Acyl_transf_3"/>
    <property type="match status" value="1"/>
</dbReference>
<dbReference type="InterPro" id="IPR006621">
    <property type="entry name" value="Nose-resist-to-fluoxetine_N"/>
</dbReference>
<dbReference type="PANTHER" id="PTHR11161:SF0">
    <property type="entry name" value="O-ACYLTRANSFERASE LIKE PROTEIN"/>
    <property type="match status" value="1"/>
</dbReference>
<name>A0A7J7K846_BUGNE</name>
<reference evidence="4" key="1">
    <citation type="submission" date="2020-06" db="EMBL/GenBank/DDBJ databases">
        <title>Draft genome of Bugula neritina, a colonial animal packing powerful symbionts and potential medicines.</title>
        <authorList>
            <person name="Rayko M."/>
        </authorList>
    </citation>
    <scope>NUCLEOTIDE SEQUENCE [LARGE SCALE GENOMIC DNA]</scope>
    <source>
        <strain evidence="4">Kwan_BN1</strain>
    </source>
</reference>
<gene>
    <name evidence="4" type="ORF">EB796_007896</name>
</gene>
<feature type="signal peptide" evidence="2">
    <location>
        <begin position="1"/>
        <end position="20"/>
    </location>
</feature>
<evidence type="ECO:0000256" key="1">
    <source>
        <dbReference type="SAM" id="Phobius"/>
    </source>
</evidence>
<keyword evidence="2" id="KW-0732">Signal</keyword>
<protein>
    <recommendedName>
        <fullName evidence="3">Nose resistant-to-fluoxetine protein N-terminal domain-containing protein</fullName>
    </recommendedName>
</protein>
<keyword evidence="1" id="KW-1133">Transmembrane helix</keyword>
<feature type="transmembrane region" description="Helical" evidence="1">
    <location>
        <begin position="443"/>
        <end position="463"/>
    </location>
</feature>
<dbReference type="OrthoDB" id="207378at2759"/>
<dbReference type="Proteomes" id="UP000593567">
    <property type="component" value="Unassembled WGS sequence"/>
</dbReference>
<feature type="transmembrane region" description="Helical" evidence="1">
    <location>
        <begin position="183"/>
        <end position="207"/>
    </location>
</feature>
<sequence length="671" mass="76087">MYSFPLFIISTAFFSTATQPAAFDVIQQMKLLWRSNIEGMVKNISSQQTMLSRDCAGDLGHIFTKYTQPGTSQAIEYFKTWSKVKNDSPSSQTTFVGAFDDCLHVVISRTEGSSFRSQYCMVTFKTGSLTLRIDICMPKVCSASDLKKIFGKMAISNAKSKDNFSIDSACKSKKKMPLDSKQYLYIPAAVVAICISATIYDITLLCIKKRRLSREDNTSCLSENSWVSYEKEKMSQTLLAFSMYNNVCTQLNSKQPSGVIACIHGIRFLSMVWVVNHHNAKSLVYSAAKTNPSYQTEVLRSLSLHTILQANTAVESFFTISGVLASYLMLRKFSKLKLTLLGFLKSLPLCYLHRYIRLTSAYAFLILVISSKLGCYLYDGPFWFDCDSYGEGCLSTWHYNLLYYNNLHMDKAKCFIWGWYLAVEMQFALIAPFLVYLLYRFHILGTIVCIMTIMASICASYYISMEIHYQFVQTSLARHAFQLTPKRGWDFYHSPWMRYKSYGVGILVGFLIFKLRQTKSHIPKGLNVLLWVVAGVLCPSVMFGTFPVSSGRHEATLFESNMFNTFSGVAWAVGLGCVILSCSNGQGGWIERFLSWKGFVVLSNISYCTYLVHQPVSQMIIYGVRDVPFFTHTVLAQKILTCLATSCLVGFIFSIFFELPFFNLNRLYLTT</sequence>
<dbReference type="SMART" id="SM00703">
    <property type="entry name" value="NRF"/>
    <property type="match status" value="1"/>
</dbReference>
<dbReference type="EMBL" id="VXIV02001235">
    <property type="protein sequence ID" value="KAF6033798.1"/>
    <property type="molecule type" value="Genomic_DNA"/>
</dbReference>
<feature type="transmembrane region" description="Helical" evidence="1">
    <location>
        <begin position="562"/>
        <end position="582"/>
    </location>
</feature>
<proteinExistence type="predicted"/>
<dbReference type="GO" id="GO:0016747">
    <property type="term" value="F:acyltransferase activity, transferring groups other than amino-acyl groups"/>
    <property type="evidence" value="ECO:0007669"/>
    <property type="project" value="InterPro"/>
</dbReference>
<dbReference type="Pfam" id="PF20146">
    <property type="entry name" value="NRF"/>
    <property type="match status" value="1"/>
</dbReference>
<dbReference type="InterPro" id="IPR002656">
    <property type="entry name" value="Acyl_transf_3_dom"/>
</dbReference>
<evidence type="ECO:0000313" key="4">
    <source>
        <dbReference type="EMBL" id="KAF6033798.1"/>
    </source>
</evidence>
<dbReference type="InterPro" id="IPR052728">
    <property type="entry name" value="O2_lipid_transport_reg"/>
</dbReference>
<keyword evidence="5" id="KW-1185">Reference proteome</keyword>
<feature type="transmembrane region" description="Helical" evidence="1">
    <location>
        <begin position="499"/>
        <end position="516"/>
    </location>
</feature>